<feature type="region of interest" description="Disordered" evidence="1">
    <location>
        <begin position="264"/>
        <end position="288"/>
    </location>
</feature>
<proteinExistence type="predicted"/>
<gene>
    <name evidence="2" type="ORF">BDZ85DRAFT_318983</name>
</gene>
<name>A0A6A6GDK6_9PEZI</name>
<evidence type="ECO:0000256" key="1">
    <source>
        <dbReference type="SAM" id="MobiDB-lite"/>
    </source>
</evidence>
<evidence type="ECO:0008006" key="4">
    <source>
        <dbReference type="Google" id="ProtNLM"/>
    </source>
</evidence>
<dbReference type="EMBL" id="ML992506">
    <property type="protein sequence ID" value="KAF2223781.1"/>
    <property type="molecule type" value="Genomic_DNA"/>
</dbReference>
<sequence>MAPKRSQTRTRSKSKKRAAPYKTAKKAPTHVRSDSPEPSNGSDIGSEPSIQGHKAETLYKTTLTVTVGGGDYHVEESYECYPERLNDISGWFRQKTKKFSGDYSTAEVKIGFAAPEAFRMLYNFCLYDVDELIECYDLAHKLKAPEIQNSIVKLFYGARHEKTLFSAAIVKSVFSTRGNPLIPHKSGLCEFIKAWAVYSIEPSVLSGYTKDALLFMTQTFMTRMRANVDLMEAWTLVKLSDYLEDTGKAITRAGPTVRLRFAAGDQGQTNEGSEDGHPQIDGDSEMSN</sequence>
<evidence type="ECO:0000313" key="2">
    <source>
        <dbReference type="EMBL" id="KAF2223781.1"/>
    </source>
</evidence>
<feature type="region of interest" description="Disordered" evidence="1">
    <location>
        <begin position="1"/>
        <end position="51"/>
    </location>
</feature>
<dbReference type="OrthoDB" id="10477218at2759"/>
<evidence type="ECO:0000313" key="3">
    <source>
        <dbReference type="Proteomes" id="UP000799538"/>
    </source>
</evidence>
<organism evidence="2 3">
    <name type="scientific">Elsinoe ampelina</name>
    <dbReference type="NCBI Taxonomy" id="302913"/>
    <lineage>
        <taxon>Eukaryota</taxon>
        <taxon>Fungi</taxon>
        <taxon>Dikarya</taxon>
        <taxon>Ascomycota</taxon>
        <taxon>Pezizomycotina</taxon>
        <taxon>Dothideomycetes</taxon>
        <taxon>Dothideomycetidae</taxon>
        <taxon>Myriangiales</taxon>
        <taxon>Elsinoaceae</taxon>
        <taxon>Elsinoe</taxon>
    </lineage>
</organism>
<dbReference type="Proteomes" id="UP000799538">
    <property type="component" value="Unassembled WGS sequence"/>
</dbReference>
<feature type="compositionally biased region" description="Basic residues" evidence="1">
    <location>
        <begin position="1"/>
        <end position="29"/>
    </location>
</feature>
<protein>
    <recommendedName>
        <fullName evidence="4">BTB domain-containing protein</fullName>
    </recommendedName>
</protein>
<keyword evidence="3" id="KW-1185">Reference proteome</keyword>
<reference evidence="3" key="1">
    <citation type="journal article" date="2020" name="Stud. Mycol.">
        <title>101 Dothideomycetes genomes: A test case for predicting lifestyles and emergence of pathogens.</title>
        <authorList>
            <person name="Haridas S."/>
            <person name="Albert R."/>
            <person name="Binder M."/>
            <person name="Bloem J."/>
            <person name="LaButti K."/>
            <person name="Salamov A."/>
            <person name="Andreopoulos B."/>
            <person name="Baker S."/>
            <person name="Barry K."/>
            <person name="Bills G."/>
            <person name="Bluhm B."/>
            <person name="Cannon C."/>
            <person name="Castanera R."/>
            <person name="Culley D."/>
            <person name="Daum C."/>
            <person name="Ezra D."/>
            <person name="Gonzalez J."/>
            <person name="Henrissat B."/>
            <person name="Kuo A."/>
            <person name="Liang C."/>
            <person name="Lipzen A."/>
            <person name="Lutzoni F."/>
            <person name="Magnuson J."/>
            <person name="Mondo S."/>
            <person name="Nolan M."/>
            <person name="Ohm R."/>
            <person name="Pangilinan J."/>
            <person name="Park H.-J."/>
            <person name="Ramirez L."/>
            <person name="Alfaro M."/>
            <person name="Sun H."/>
            <person name="Tritt A."/>
            <person name="Yoshinaga Y."/>
            <person name="Zwiers L.-H."/>
            <person name="Turgeon B."/>
            <person name="Goodwin S."/>
            <person name="Spatafora J."/>
            <person name="Crous P."/>
            <person name="Grigoriev I."/>
        </authorList>
    </citation>
    <scope>NUCLEOTIDE SEQUENCE [LARGE SCALE GENOMIC DNA]</scope>
    <source>
        <strain evidence="3">CECT 20119</strain>
    </source>
</reference>
<accession>A0A6A6GDK6</accession>
<dbReference type="AlphaFoldDB" id="A0A6A6GDK6"/>